<keyword evidence="1" id="KW-0472">Membrane</keyword>
<evidence type="ECO:0000313" key="3">
    <source>
        <dbReference type="EMBL" id="MCZ0962356.1"/>
    </source>
</evidence>
<evidence type="ECO:0000313" key="4">
    <source>
        <dbReference type="Proteomes" id="UP001149822"/>
    </source>
</evidence>
<keyword evidence="4" id="KW-1185">Reference proteome</keyword>
<feature type="transmembrane region" description="Helical" evidence="1">
    <location>
        <begin position="270"/>
        <end position="297"/>
    </location>
</feature>
<keyword evidence="2" id="KW-0732">Signal</keyword>
<dbReference type="EMBL" id="JAPTYD010000015">
    <property type="protein sequence ID" value="MCZ0962356.1"/>
    <property type="molecule type" value="Genomic_DNA"/>
</dbReference>
<name>A0ABT4J5L3_9RHOB</name>
<comment type="caution">
    <text evidence="3">The sequence shown here is derived from an EMBL/GenBank/DDBJ whole genome shotgun (WGS) entry which is preliminary data.</text>
</comment>
<keyword evidence="1" id="KW-0812">Transmembrane</keyword>
<proteinExistence type="predicted"/>
<feature type="transmembrane region" description="Helical" evidence="1">
    <location>
        <begin position="239"/>
        <end position="258"/>
    </location>
</feature>
<gene>
    <name evidence="3" type="ORF">OU682_12070</name>
</gene>
<dbReference type="InterPro" id="IPR032809">
    <property type="entry name" value="Put_HupE_UreJ"/>
</dbReference>
<protein>
    <submittedName>
        <fullName evidence="3">HupE/UreJ family protein</fullName>
    </submittedName>
</protein>
<feature type="transmembrane region" description="Helical" evidence="1">
    <location>
        <begin position="147"/>
        <end position="171"/>
    </location>
</feature>
<dbReference type="RefSeq" id="WP_268942375.1">
    <property type="nucleotide sequence ID" value="NZ_JAPTYD010000015.1"/>
</dbReference>
<feature type="transmembrane region" description="Helical" evidence="1">
    <location>
        <begin position="178"/>
        <end position="202"/>
    </location>
</feature>
<feature type="chain" id="PRO_5047057526" evidence="2">
    <location>
        <begin position="24"/>
        <end position="337"/>
    </location>
</feature>
<evidence type="ECO:0000256" key="2">
    <source>
        <dbReference type="SAM" id="SignalP"/>
    </source>
</evidence>
<dbReference type="Pfam" id="PF13795">
    <property type="entry name" value="HupE_UreJ_2"/>
    <property type="match status" value="1"/>
</dbReference>
<organism evidence="3 4">
    <name type="scientific">Paracoccus benzoatiresistens</name>
    <dbReference type="NCBI Taxonomy" id="2997341"/>
    <lineage>
        <taxon>Bacteria</taxon>
        <taxon>Pseudomonadati</taxon>
        <taxon>Pseudomonadota</taxon>
        <taxon>Alphaproteobacteria</taxon>
        <taxon>Rhodobacterales</taxon>
        <taxon>Paracoccaceae</taxon>
        <taxon>Paracoccus</taxon>
    </lineage>
</organism>
<keyword evidence="1" id="KW-1133">Transmembrane helix</keyword>
<accession>A0ABT4J5L3</accession>
<reference evidence="3" key="1">
    <citation type="submission" date="2022-12" db="EMBL/GenBank/DDBJ databases">
        <title>Paracoccus sp. EF6 isolated from a lake water.</title>
        <authorList>
            <person name="Liu H."/>
        </authorList>
    </citation>
    <scope>NUCLEOTIDE SEQUENCE</scope>
    <source>
        <strain evidence="3">EF6</strain>
    </source>
</reference>
<sequence length="337" mass="35549">MMQALLTAVALVLLFLAGGEAHAHALQPGYLELTPASGERWRVIWKVPVVAGAPMAIEAVLPESCDARRPPQARFEGNAYISVWQARCAGGIAGGLVTIDGLEDTRTDVLVRYEATPGQAASIRLTPLEPGVTLPQRMGRAGVFRTYLLLGIDHILKGVDHLMFVFALILLIRDRRRLVGAVTAFTAAHSVSLGAASLGWIVVPAPPVEAVVALSIMFLAAEIVRPAGAGLRLSERHPWAVSFAFGLLHGLGFARALLDIGLPSGDIPLALLAFNLGVEVGQLLFIMAVLLAGYLLARLDPAAIRTLGRPGSLGRGSVGYLLGGIAAVWFVGRVAAF</sequence>
<feature type="transmembrane region" description="Helical" evidence="1">
    <location>
        <begin position="318"/>
        <end position="336"/>
    </location>
</feature>
<feature type="signal peptide" evidence="2">
    <location>
        <begin position="1"/>
        <end position="23"/>
    </location>
</feature>
<dbReference type="Proteomes" id="UP001149822">
    <property type="component" value="Unassembled WGS sequence"/>
</dbReference>
<evidence type="ECO:0000256" key="1">
    <source>
        <dbReference type="SAM" id="Phobius"/>
    </source>
</evidence>
<feature type="transmembrane region" description="Helical" evidence="1">
    <location>
        <begin position="208"/>
        <end position="227"/>
    </location>
</feature>